<gene>
    <name evidence="2" type="ORF">GCM10010315_56000</name>
</gene>
<sequence>MDSWKSLRERWRLVPEALKPRSYRTKCVTCGEVSADEATSAMSELWALHHFEHNPGHAGYHHVTAYYTTAQKC</sequence>
<dbReference type="EMBL" id="BAAASL010000028">
    <property type="protein sequence ID" value="GAA2724983.1"/>
    <property type="molecule type" value="Genomic_DNA"/>
</dbReference>
<dbReference type="Proteomes" id="UP001500886">
    <property type="component" value="Unassembled WGS sequence"/>
</dbReference>
<evidence type="ECO:0000313" key="2">
    <source>
        <dbReference type="EMBL" id="GAA2724983.1"/>
    </source>
</evidence>
<name>A0ABN3U5F2_9ACTN</name>
<reference evidence="2 3" key="1">
    <citation type="journal article" date="2019" name="Int. J. Syst. Evol. Microbiol.">
        <title>The Global Catalogue of Microorganisms (GCM) 10K type strain sequencing project: providing services to taxonomists for standard genome sequencing and annotation.</title>
        <authorList>
            <consortium name="The Broad Institute Genomics Platform"/>
            <consortium name="The Broad Institute Genome Sequencing Center for Infectious Disease"/>
            <person name="Wu L."/>
            <person name="Ma J."/>
        </authorList>
    </citation>
    <scope>NUCLEOTIDE SEQUENCE [LARGE SCALE GENOMIC DNA]</scope>
    <source>
        <strain evidence="2 3">JCM 4542</strain>
    </source>
</reference>
<protein>
    <recommendedName>
        <fullName evidence="1">DUF7848 domain-containing protein</fullName>
    </recommendedName>
</protein>
<evidence type="ECO:0000313" key="3">
    <source>
        <dbReference type="Proteomes" id="UP001500886"/>
    </source>
</evidence>
<organism evidence="2 3">
    <name type="scientific">Streptomyces luteosporeus</name>
    <dbReference type="NCBI Taxonomy" id="173856"/>
    <lineage>
        <taxon>Bacteria</taxon>
        <taxon>Bacillati</taxon>
        <taxon>Actinomycetota</taxon>
        <taxon>Actinomycetes</taxon>
        <taxon>Kitasatosporales</taxon>
        <taxon>Streptomycetaceae</taxon>
        <taxon>Streptomyces</taxon>
    </lineage>
</organism>
<proteinExistence type="predicted"/>
<dbReference type="InterPro" id="IPR057170">
    <property type="entry name" value="DUF7848"/>
</dbReference>
<dbReference type="RefSeq" id="WP_344439319.1">
    <property type="nucleotide sequence ID" value="NZ_BAAASL010000028.1"/>
</dbReference>
<evidence type="ECO:0000259" key="1">
    <source>
        <dbReference type="Pfam" id="PF25232"/>
    </source>
</evidence>
<accession>A0ABN3U5F2</accession>
<feature type="domain" description="DUF7848" evidence="1">
    <location>
        <begin position="9"/>
        <end position="65"/>
    </location>
</feature>
<comment type="caution">
    <text evidence="2">The sequence shown here is derived from an EMBL/GenBank/DDBJ whole genome shotgun (WGS) entry which is preliminary data.</text>
</comment>
<dbReference type="Pfam" id="PF25232">
    <property type="entry name" value="DUF7848"/>
    <property type="match status" value="1"/>
</dbReference>
<keyword evidence="3" id="KW-1185">Reference proteome</keyword>